<accession>A0A1R2BI99</accession>
<dbReference type="EMBL" id="MPUH01000628">
    <property type="protein sequence ID" value="OMJ76502.1"/>
    <property type="molecule type" value="Genomic_DNA"/>
</dbReference>
<dbReference type="PROSITE" id="PS50053">
    <property type="entry name" value="UBIQUITIN_2"/>
    <property type="match status" value="1"/>
</dbReference>
<dbReference type="Pfam" id="PF11717">
    <property type="entry name" value="Tudor-knot"/>
    <property type="match status" value="1"/>
</dbReference>
<name>A0A1R2BI99_9CILI</name>
<dbReference type="GO" id="GO:0043130">
    <property type="term" value="F:ubiquitin binding"/>
    <property type="evidence" value="ECO:0007669"/>
    <property type="project" value="TreeGrafter"/>
</dbReference>
<gene>
    <name evidence="2" type="ORF">SteCoe_24124</name>
</gene>
<dbReference type="InterPro" id="IPR029071">
    <property type="entry name" value="Ubiquitin-like_domsf"/>
</dbReference>
<comment type="caution">
    <text evidence="2">The sequence shown here is derived from an EMBL/GenBank/DDBJ whole genome shotgun (WGS) entry which is preliminary data.</text>
</comment>
<feature type="domain" description="Ubiquitin-like" evidence="1">
    <location>
        <begin position="6"/>
        <end position="75"/>
    </location>
</feature>
<dbReference type="GO" id="GO:0043161">
    <property type="term" value="P:proteasome-mediated ubiquitin-dependent protein catabolic process"/>
    <property type="evidence" value="ECO:0007669"/>
    <property type="project" value="TreeGrafter"/>
</dbReference>
<dbReference type="PANTHER" id="PTHR10621">
    <property type="entry name" value="UV EXCISION REPAIR PROTEIN RAD23"/>
    <property type="match status" value="1"/>
</dbReference>
<organism evidence="2 3">
    <name type="scientific">Stentor coeruleus</name>
    <dbReference type="NCBI Taxonomy" id="5963"/>
    <lineage>
        <taxon>Eukaryota</taxon>
        <taxon>Sar</taxon>
        <taxon>Alveolata</taxon>
        <taxon>Ciliophora</taxon>
        <taxon>Postciliodesmatophora</taxon>
        <taxon>Heterotrichea</taxon>
        <taxon>Heterotrichida</taxon>
        <taxon>Stentoridae</taxon>
        <taxon>Stentor</taxon>
    </lineage>
</organism>
<dbReference type="GO" id="GO:0031593">
    <property type="term" value="F:polyubiquitin modification-dependent protein binding"/>
    <property type="evidence" value="ECO:0007669"/>
    <property type="project" value="TreeGrafter"/>
</dbReference>
<dbReference type="SUPFAM" id="SSF54236">
    <property type="entry name" value="Ubiquitin-like"/>
    <property type="match status" value="1"/>
</dbReference>
<dbReference type="InterPro" id="IPR000626">
    <property type="entry name" value="Ubiquitin-like_dom"/>
</dbReference>
<dbReference type="GO" id="GO:0005829">
    <property type="term" value="C:cytosol"/>
    <property type="evidence" value="ECO:0007669"/>
    <property type="project" value="TreeGrafter"/>
</dbReference>
<dbReference type="Gene3D" id="3.10.20.90">
    <property type="entry name" value="Phosphatidylinositol 3-kinase Catalytic Subunit, Chain A, domain 1"/>
    <property type="match status" value="1"/>
</dbReference>
<reference evidence="2 3" key="1">
    <citation type="submission" date="2016-11" db="EMBL/GenBank/DDBJ databases">
        <title>The macronuclear genome of Stentor coeruleus: a giant cell with tiny introns.</title>
        <authorList>
            <person name="Slabodnick M."/>
            <person name="Ruby J.G."/>
            <person name="Reiff S.B."/>
            <person name="Swart E.C."/>
            <person name="Gosai S."/>
            <person name="Prabakaran S."/>
            <person name="Witkowska E."/>
            <person name="Larue G.E."/>
            <person name="Fisher S."/>
            <person name="Freeman R.M."/>
            <person name="Gunawardena J."/>
            <person name="Chu W."/>
            <person name="Stover N.A."/>
            <person name="Gregory B.D."/>
            <person name="Nowacki M."/>
            <person name="Derisi J."/>
            <person name="Roy S.W."/>
            <person name="Marshall W.F."/>
            <person name="Sood P."/>
        </authorList>
    </citation>
    <scope>NUCLEOTIDE SEQUENCE [LARGE SCALE GENOMIC DNA]</scope>
    <source>
        <strain evidence="2">WM001</strain>
    </source>
</reference>
<dbReference type="CDD" id="cd17039">
    <property type="entry name" value="Ubl_ubiquitin_like"/>
    <property type="match status" value="1"/>
</dbReference>
<dbReference type="AlphaFoldDB" id="A0A1R2BI99"/>
<sequence length="372" mass="42529">MSDQSFQIKVSSIDNTQIDIIVNNNTLISDLKNLILHQTQVPVDRQRLLYKGKHLKNDTTMQSCGIINQSTIQLVAYLDRNSEEESLSEVIRSALESLPNNYMTNRRGRDQRRREIDNNERMESLRQNLQTMESILNGQRKFSKGQWVDVKDTVDQWLEAQVIDIANTITGSKVYIHYNGWPSRWDEWIDINSPRIQYFKTHTYQSLASPMYSPHPISQVDAQNLRNISPFDINDCILQGLGLMEQILAMMNVYNESQDQNSPEIRRIGSILAPLMDRFGKFMCDLAGIIGNTQRNNEENESISSSLITNESGVSNNSGIRLPMQIPVMPAPSELALMNPRMGPDFDIHIHAFFALRSLEQEPRGGLWDNSA</sequence>
<dbReference type="InterPro" id="IPR025995">
    <property type="entry name" value="Tudor-knot"/>
</dbReference>
<dbReference type="Pfam" id="PF00240">
    <property type="entry name" value="ubiquitin"/>
    <property type="match status" value="1"/>
</dbReference>
<dbReference type="CDD" id="cd20104">
    <property type="entry name" value="MBT_PHF20L1-like"/>
    <property type="match status" value="1"/>
</dbReference>
<dbReference type="Gene3D" id="2.30.30.140">
    <property type="match status" value="1"/>
</dbReference>
<dbReference type="PANTHER" id="PTHR10621:SF0">
    <property type="entry name" value="UV EXCISION REPAIR PROTEIN RAD23"/>
    <property type="match status" value="1"/>
</dbReference>
<proteinExistence type="predicted"/>
<evidence type="ECO:0000259" key="1">
    <source>
        <dbReference type="PROSITE" id="PS50053"/>
    </source>
</evidence>
<dbReference type="SMART" id="SM00213">
    <property type="entry name" value="UBQ"/>
    <property type="match status" value="1"/>
</dbReference>
<dbReference type="OrthoDB" id="428577at2759"/>
<protein>
    <recommendedName>
        <fullName evidence="1">Ubiquitin-like domain-containing protein</fullName>
    </recommendedName>
</protein>
<evidence type="ECO:0000313" key="2">
    <source>
        <dbReference type="EMBL" id="OMJ76502.1"/>
    </source>
</evidence>
<dbReference type="GO" id="GO:0070628">
    <property type="term" value="F:proteasome binding"/>
    <property type="evidence" value="ECO:0007669"/>
    <property type="project" value="TreeGrafter"/>
</dbReference>
<dbReference type="Proteomes" id="UP000187209">
    <property type="component" value="Unassembled WGS sequence"/>
</dbReference>
<dbReference type="GO" id="GO:0005654">
    <property type="term" value="C:nucleoplasm"/>
    <property type="evidence" value="ECO:0007669"/>
    <property type="project" value="TreeGrafter"/>
</dbReference>
<dbReference type="SUPFAM" id="SSF54160">
    <property type="entry name" value="Chromo domain-like"/>
    <property type="match status" value="1"/>
</dbReference>
<keyword evidence="3" id="KW-1185">Reference proteome</keyword>
<evidence type="ECO:0000313" key="3">
    <source>
        <dbReference type="Proteomes" id="UP000187209"/>
    </source>
</evidence>
<dbReference type="InterPro" id="IPR016197">
    <property type="entry name" value="Chromo-like_dom_sf"/>
</dbReference>